<dbReference type="PROSITE" id="PS51819">
    <property type="entry name" value="VOC"/>
    <property type="match status" value="1"/>
</dbReference>
<dbReference type="SUPFAM" id="SSF54593">
    <property type="entry name" value="Glyoxalase/Bleomycin resistance protein/Dihydroxybiphenyl dioxygenase"/>
    <property type="match status" value="1"/>
</dbReference>
<gene>
    <name evidence="2" type="ORF">SAMN06893096_105126</name>
</gene>
<evidence type="ECO:0000313" key="2">
    <source>
        <dbReference type="EMBL" id="SNS57139.1"/>
    </source>
</evidence>
<accession>A0A239FJM4</accession>
<keyword evidence="3" id="KW-1185">Reference proteome</keyword>
<proteinExistence type="predicted"/>
<dbReference type="InterPro" id="IPR004360">
    <property type="entry name" value="Glyas_Fos-R_dOase_dom"/>
</dbReference>
<evidence type="ECO:0000259" key="1">
    <source>
        <dbReference type="PROSITE" id="PS51819"/>
    </source>
</evidence>
<dbReference type="Gene3D" id="3.30.720.110">
    <property type="match status" value="1"/>
</dbReference>
<dbReference type="InterPro" id="IPR029068">
    <property type="entry name" value="Glyas_Bleomycin-R_OHBP_Dase"/>
</dbReference>
<dbReference type="RefSeq" id="WP_089305842.1">
    <property type="nucleotide sequence ID" value="NZ_FZOO01000005.1"/>
</dbReference>
<protein>
    <submittedName>
        <fullName evidence="2">Uncharacterized conserved protein PhnB, glyoxalase superfamily</fullName>
    </submittedName>
</protein>
<dbReference type="PANTHER" id="PTHR34109:SF1">
    <property type="entry name" value="VOC DOMAIN-CONTAINING PROTEIN"/>
    <property type="match status" value="1"/>
</dbReference>
<organism evidence="2 3">
    <name type="scientific">Geodermatophilus pulveris</name>
    <dbReference type="NCBI Taxonomy" id="1564159"/>
    <lineage>
        <taxon>Bacteria</taxon>
        <taxon>Bacillati</taxon>
        <taxon>Actinomycetota</taxon>
        <taxon>Actinomycetes</taxon>
        <taxon>Geodermatophilales</taxon>
        <taxon>Geodermatophilaceae</taxon>
        <taxon>Geodermatophilus</taxon>
    </lineage>
</organism>
<dbReference type="PANTHER" id="PTHR34109">
    <property type="entry name" value="BNAUNNG04460D PROTEIN-RELATED"/>
    <property type="match status" value="1"/>
</dbReference>
<dbReference type="Proteomes" id="UP000198373">
    <property type="component" value="Unassembled WGS sequence"/>
</dbReference>
<dbReference type="Pfam" id="PF00903">
    <property type="entry name" value="Glyoxalase"/>
    <property type="match status" value="1"/>
</dbReference>
<reference evidence="3" key="1">
    <citation type="submission" date="2017-06" db="EMBL/GenBank/DDBJ databases">
        <authorList>
            <person name="Varghese N."/>
            <person name="Submissions S."/>
        </authorList>
    </citation>
    <scope>NUCLEOTIDE SEQUENCE [LARGE SCALE GENOMIC DNA]</scope>
    <source>
        <strain evidence="3">DSM 46839</strain>
    </source>
</reference>
<feature type="domain" description="VOC" evidence="1">
    <location>
        <begin position="3"/>
        <end position="125"/>
    </location>
</feature>
<sequence>MTTRLSAYVVHRDARAALDWLTAVGFTEVRRQEGSDGVVTHAEVRWDDAVLVVDGGGEADPPAPPLAGQSTGRGLHLRVDDVDGVFERAVAAGARPVVPPENTIWHTRRARVVDPGGQEWTFATYEPGVGW</sequence>
<dbReference type="InterPro" id="IPR037523">
    <property type="entry name" value="VOC_core"/>
</dbReference>
<name>A0A239FJM4_9ACTN</name>
<evidence type="ECO:0000313" key="3">
    <source>
        <dbReference type="Proteomes" id="UP000198373"/>
    </source>
</evidence>
<dbReference type="Gene3D" id="3.30.720.120">
    <property type="match status" value="1"/>
</dbReference>
<dbReference type="AlphaFoldDB" id="A0A239FJM4"/>
<dbReference type="OrthoDB" id="9809391at2"/>
<dbReference type="EMBL" id="FZOO01000005">
    <property type="protein sequence ID" value="SNS57139.1"/>
    <property type="molecule type" value="Genomic_DNA"/>
</dbReference>